<feature type="signal peptide" evidence="1">
    <location>
        <begin position="1"/>
        <end position="19"/>
    </location>
</feature>
<dbReference type="OrthoDB" id="9770043at2"/>
<feature type="domain" description="Glucose/Sorbosone dehydrogenase" evidence="2">
    <location>
        <begin position="59"/>
        <end position="384"/>
    </location>
</feature>
<evidence type="ECO:0000313" key="3">
    <source>
        <dbReference type="EMBL" id="EAR52862.1"/>
    </source>
</evidence>
<comment type="caution">
    <text evidence="3">The sequence shown here is derived from an EMBL/GenBank/DDBJ whole genome shotgun (WGS) entry which is preliminary data.</text>
</comment>
<dbReference type="PANTHER" id="PTHR19328">
    <property type="entry name" value="HEDGEHOG-INTERACTING PROTEIN"/>
    <property type="match status" value="1"/>
</dbReference>
<dbReference type="InterPro" id="IPR011041">
    <property type="entry name" value="Quinoprot_gluc/sorb_DH_b-prop"/>
</dbReference>
<evidence type="ECO:0000259" key="2">
    <source>
        <dbReference type="Pfam" id="PF07995"/>
    </source>
</evidence>
<dbReference type="Gene3D" id="2.120.10.30">
    <property type="entry name" value="TolB, C-terminal domain"/>
    <property type="match status" value="1"/>
</dbReference>
<keyword evidence="1" id="KW-0732">Signal</keyword>
<name>Q2CKC7_OCEGH</name>
<proteinExistence type="predicted"/>
<organism evidence="3 4">
    <name type="scientific">Oceanicola granulosus (strain ATCC BAA-861 / DSM 15982 / KCTC 12143 / HTCC2516)</name>
    <dbReference type="NCBI Taxonomy" id="314256"/>
    <lineage>
        <taxon>Bacteria</taxon>
        <taxon>Pseudomonadati</taxon>
        <taxon>Pseudomonadota</taxon>
        <taxon>Alphaproteobacteria</taxon>
        <taxon>Rhodobacterales</taxon>
        <taxon>Roseobacteraceae</taxon>
        <taxon>Oceanicola</taxon>
    </lineage>
</organism>
<evidence type="ECO:0000313" key="4">
    <source>
        <dbReference type="Proteomes" id="UP000003635"/>
    </source>
</evidence>
<dbReference type="Pfam" id="PF07995">
    <property type="entry name" value="GSDH"/>
    <property type="match status" value="1"/>
</dbReference>
<dbReference type="Proteomes" id="UP000003635">
    <property type="component" value="Unassembled WGS sequence"/>
</dbReference>
<dbReference type="InterPro" id="IPR012938">
    <property type="entry name" value="Glc/Sorbosone_DH"/>
</dbReference>
<feature type="chain" id="PRO_5004207018" evidence="1">
    <location>
        <begin position="20"/>
        <end position="398"/>
    </location>
</feature>
<sequence length="398" mass="41669">MLRTTLAIVLLPVAACAQAGDPVAQGAPNADFTPAFPEQTRAPALDETAVTVEDFATGLAHPWGIAVLPDGGYLVTERPGQLRRVAADGSLSEPLGGVPEVDAREQGGLLDVAVADDFAETRRVWLTYAKRVDGGTVTAAATGVLSADGTRLEQVEDIFVQTPPSQNPMHYGSRVIVAPGGEEVFITTGEHFSMSDREKAQDLDTTYGKIVRVGATDGTAPDDNPFVGGEGIDSIWSYGHRNIQGAAIRPETGELWVIEHGPAGGDELNLIEPGANYGWPVVSYGVTYSGNPVGSGEASAEGMEQPVYYWDPVIAPGGMTFYQADLFDGWQGDALIGGLVASAVVRLELEDGLVVGEERVAEGIGRVRDVDVAPDGALLVLIDAPAPDGGIKRIAPAE</sequence>
<reference evidence="3 4" key="1">
    <citation type="journal article" date="2010" name="J. Bacteriol.">
        <title>Genome sequences of Oceanicola granulosus HTCC2516(T) and Oceanicola batsensis HTCC2597(TDelta).</title>
        <authorList>
            <person name="Thrash J.C."/>
            <person name="Cho J.C."/>
            <person name="Vergin K.L."/>
            <person name="Giovannoni S.J."/>
        </authorList>
    </citation>
    <scope>NUCLEOTIDE SEQUENCE [LARGE SCALE GENOMIC DNA]</scope>
    <source>
        <strain evidence="4">ATCC BAA-861 / DSM 15982 / KCTC 12143 / HTCC2516</strain>
    </source>
</reference>
<dbReference type="InterPro" id="IPR011042">
    <property type="entry name" value="6-blade_b-propeller_TolB-like"/>
</dbReference>
<dbReference type="HOGENOM" id="CLU_012253_1_1_5"/>
<dbReference type="SUPFAM" id="SSF50952">
    <property type="entry name" value="Soluble quinoprotein glucose dehydrogenase"/>
    <property type="match status" value="1"/>
</dbReference>
<accession>Q2CKC7</accession>
<gene>
    <name evidence="3" type="ORF">OG2516_10381</name>
</gene>
<dbReference type="eggNOG" id="COG2133">
    <property type="taxonomic scope" value="Bacteria"/>
</dbReference>
<protein>
    <submittedName>
        <fullName evidence="3">Putative glucose dehydrogenase B</fullName>
    </submittedName>
</protein>
<dbReference type="RefSeq" id="WP_007255596.1">
    <property type="nucleotide sequence ID" value="NZ_CH724107.1"/>
</dbReference>
<dbReference type="EMBL" id="AAOT01000001">
    <property type="protein sequence ID" value="EAR52862.1"/>
    <property type="molecule type" value="Genomic_DNA"/>
</dbReference>
<dbReference type="AlphaFoldDB" id="Q2CKC7"/>
<dbReference type="PANTHER" id="PTHR19328:SF75">
    <property type="entry name" value="ALDOSE SUGAR DEHYDROGENASE YLII"/>
    <property type="match status" value="1"/>
</dbReference>
<keyword evidence="4" id="KW-1185">Reference proteome</keyword>
<dbReference type="STRING" id="314256.OG2516_10381"/>
<evidence type="ECO:0000256" key="1">
    <source>
        <dbReference type="SAM" id="SignalP"/>
    </source>
</evidence>